<dbReference type="Proteomes" id="UP000373149">
    <property type="component" value="Unassembled WGS sequence"/>
</dbReference>
<keyword evidence="3" id="KW-0238">DNA-binding</keyword>
<dbReference type="SMART" id="SM00347">
    <property type="entry name" value="HTH_MARR"/>
    <property type="match status" value="1"/>
</dbReference>
<feature type="domain" description="HTH marR-type" evidence="2">
    <location>
        <begin position="21"/>
        <end position="153"/>
    </location>
</feature>
<reference evidence="3 4" key="1">
    <citation type="submission" date="2019-09" db="EMBL/GenBank/DDBJ databases">
        <authorList>
            <person name="Duangmal K."/>
            <person name="Teo W.F.A."/>
            <person name="Lipun K."/>
        </authorList>
    </citation>
    <scope>NUCLEOTIDE SEQUENCE [LARGE SCALE GENOMIC DNA]</scope>
    <source>
        <strain evidence="3 4">K1PN6</strain>
    </source>
</reference>
<dbReference type="InterPro" id="IPR039422">
    <property type="entry name" value="MarR/SlyA-like"/>
</dbReference>
<sequence length="175" mass="18816">MAENAVQGGTGDIPSGGRPTRPDLAEMVAPLLRTLMAAEQPVLDAHGLTMWAYAVLLHLDETPIRTQAALAEAIRADKTRIIAVLDDLESRALIARRPDPKDRRARLLSLTEEGRRLRDTVQTAIQKGEDRLLAQLPAADRDGFLRGLQALSALAEPGAGDPGQGTTGRRPPPPQ</sequence>
<proteinExistence type="predicted"/>
<dbReference type="SUPFAM" id="SSF46785">
    <property type="entry name" value="Winged helix' DNA-binding domain"/>
    <property type="match status" value="1"/>
</dbReference>
<dbReference type="Gene3D" id="1.10.10.10">
    <property type="entry name" value="Winged helix-like DNA-binding domain superfamily/Winged helix DNA-binding domain"/>
    <property type="match status" value="1"/>
</dbReference>
<dbReference type="AlphaFoldDB" id="A0A5N8WW82"/>
<evidence type="ECO:0000313" key="4">
    <source>
        <dbReference type="Proteomes" id="UP000373149"/>
    </source>
</evidence>
<dbReference type="GO" id="GO:0006950">
    <property type="term" value="P:response to stress"/>
    <property type="evidence" value="ECO:0007669"/>
    <property type="project" value="TreeGrafter"/>
</dbReference>
<feature type="region of interest" description="Disordered" evidence="1">
    <location>
        <begin position="154"/>
        <end position="175"/>
    </location>
</feature>
<accession>A0A5N8WW82</accession>
<dbReference type="PROSITE" id="PS50995">
    <property type="entry name" value="HTH_MARR_2"/>
    <property type="match status" value="1"/>
</dbReference>
<dbReference type="GO" id="GO:0003700">
    <property type="term" value="F:DNA-binding transcription factor activity"/>
    <property type="evidence" value="ECO:0007669"/>
    <property type="project" value="InterPro"/>
</dbReference>
<evidence type="ECO:0000256" key="1">
    <source>
        <dbReference type="SAM" id="MobiDB-lite"/>
    </source>
</evidence>
<dbReference type="InterPro" id="IPR000835">
    <property type="entry name" value="HTH_MarR-typ"/>
</dbReference>
<name>A0A5N8WW82_9ACTN</name>
<comment type="caution">
    <text evidence="3">The sequence shown here is derived from an EMBL/GenBank/DDBJ whole genome shotgun (WGS) entry which is preliminary data.</text>
</comment>
<dbReference type="PANTHER" id="PTHR33164:SF95">
    <property type="entry name" value="TRANSCRIPTIONAL REGULATOR"/>
    <property type="match status" value="1"/>
</dbReference>
<gene>
    <name evidence="3" type="ORF">FPZ41_20350</name>
</gene>
<dbReference type="EMBL" id="VMNX01000073">
    <property type="protein sequence ID" value="MPY50798.1"/>
    <property type="molecule type" value="Genomic_DNA"/>
</dbReference>
<dbReference type="PRINTS" id="PR00598">
    <property type="entry name" value="HTHMARR"/>
</dbReference>
<dbReference type="Pfam" id="PF12802">
    <property type="entry name" value="MarR_2"/>
    <property type="match status" value="1"/>
</dbReference>
<evidence type="ECO:0000313" key="3">
    <source>
        <dbReference type="EMBL" id="MPY50798.1"/>
    </source>
</evidence>
<dbReference type="PANTHER" id="PTHR33164">
    <property type="entry name" value="TRANSCRIPTIONAL REGULATOR, MARR FAMILY"/>
    <property type="match status" value="1"/>
</dbReference>
<keyword evidence="4" id="KW-1185">Reference proteome</keyword>
<evidence type="ECO:0000259" key="2">
    <source>
        <dbReference type="PROSITE" id="PS50995"/>
    </source>
</evidence>
<dbReference type="GO" id="GO:0003677">
    <property type="term" value="F:DNA binding"/>
    <property type="evidence" value="ECO:0007669"/>
    <property type="project" value="UniProtKB-KW"/>
</dbReference>
<dbReference type="InterPro" id="IPR036390">
    <property type="entry name" value="WH_DNA-bd_sf"/>
</dbReference>
<protein>
    <submittedName>
        <fullName evidence="3">Winged helix DNA-binding protein</fullName>
    </submittedName>
</protein>
<organism evidence="3 4">
    <name type="scientific">Streptomyces acidicola</name>
    <dbReference type="NCBI Taxonomy" id="2596892"/>
    <lineage>
        <taxon>Bacteria</taxon>
        <taxon>Bacillati</taxon>
        <taxon>Actinomycetota</taxon>
        <taxon>Actinomycetes</taxon>
        <taxon>Kitasatosporales</taxon>
        <taxon>Streptomycetaceae</taxon>
        <taxon>Streptomyces</taxon>
    </lineage>
</organism>
<dbReference type="RefSeq" id="WP_152864589.1">
    <property type="nucleotide sequence ID" value="NZ_VMNX01000073.1"/>
</dbReference>
<feature type="region of interest" description="Disordered" evidence="1">
    <location>
        <begin position="1"/>
        <end position="22"/>
    </location>
</feature>
<dbReference type="InterPro" id="IPR036388">
    <property type="entry name" value="WH-like_DNA-bd_sf"/>
</dbReference>